<comment type="caution">
    <text evidence="8">The sequence shown here is derived from an EMBL/GenBank/DDBJ whole genome shotgun (WGS) entry which is preliminary data.</text>
</comment>
<gene>
    <name evidence="8" type="ORF">RF11_02578</name>
</gene>
<comment type="similarity">
    <text evidence="2">Belongs to the WD repeat coronin family.</text>
</comment>
<evidence type="ECO:0000256" key="1">
    <source>
        <dbReference type="ARBA" id="ARBA00004496"/>
    </source>
</evidence>
<sequence>MSVSVFKNAVPQLPKDDKTCAELPISSLDITYGSSIACNTEYIYIALGGGDVGVVPLFEFGKKRFLLPKLKASPNTLLSIAATYLDSSIFATIAQDDLVKVWRKTSEKDPYYSLASQIRKEGVEKIKNIAFNPCCSRILASVSDFIINIVDIEKPDRSLVPLRPGNFTNLSWKDDGSLIAVVSDVSTFS</sequence>
<keyword evidence="5" id="KW-0677">Repeat</keyword>
<evidence type="ECO:0000259" key="7">
    <source>
        <dbReference type="Pfam" id="PF08953"/>
    </source>
</evidence>
<evidence type="ECO:0000313" key="9">
    <source>
        <dbReference type="Proteomes" id="UP000031668"/>
    </source>
</evidence>
<keyword evidence="6" id="KW-0009">Actin-binding</keyword>
<reference evidence="8 9" key="1">
    <citation type="journal article" date="2014" name="Genome Biol. Evol.">
        <title>The genome of the myxosporean Thelohanellus kitauei shows adaptations to nutrient acquisition within its fish host.</title>
        <authorList>
            <person name="Yang Y."/>
            <person name="Xiong J."/>
            <person name="Zhou Z."/>
            <person name="Huo F."/>
            <person name="Miao W."/>
            <person name="Ran C."/>
            <person name="Liu Y."/>
            <person name="Zhang J."/>
            <person name="Feng J."/>
            <person name="Wang M."/>
            <person name="Wang M."/>
            <person name="Wang L."/>
            <person name="Yao B."/>
        </authorList>
    </citation>
    <scope>NUCLEOTIDE SEQUENCE [LARGE SCALE GENOMIC DNA]</scope>
    <source>
        <strain evidence="8">Wuqing</strain>
    </source>
</reference>
<name>A0A0C2IZ45_THEKT</name>
<dbReference type="PANTHER" id="PTHR10856:SF20">
    <property type="entry name" value="CORONIN-7"/>
    <property type="match status" value="1"/>
</dbReference>
<dbReference type="SUPFAM" id="SSF50978">
    <property type="entry name" value="WD40 repeat-like"/>
    <property type="match status" value="1"/>
</dbReference>
<organism evidence="8 9">
    <name type="scientific">Thelohanellus kitauei</name>
    <name type="common">Myxosporean</name>
    <dbReference type="NCBI Taxonomy" id="669202"/>
    <lineage>
        <taxon>Eukaryota</taxon>
        <taxon>Metazoa</taxon>
        <taxon>Cnidaria</taxon>
        <taxon>Myxozoa</taxon>
        <taxon>Myxosporea</taxon>
        <taxon>Bivalvulida</taxon>
        <taxon>Platysporina</taxon>
        <taxon>Myxobolidae</taxon>
        <taxon>Thelohanellus</taxon>
    </lineage>
</organism>
<evidence type="ECO:0000313" key="8">
    <source>
        <dbReference type="EMBL" id="KII62077.1"/>
    </source>
</evidence>
<protein>
    <submittedName>
        <fullName evidence="8">Coronin-B</fullName>
    </submittedName>
</protein>
<keyword evidence="3" id="KW-0963">Cytoplasm</keyword>
<evidence type="ECO:0000256" key="2">
    <source>
        <dbReference type="ARBA" id="ARBA00009482"/>
    </source>
</evidence>
<comment type="subcellular location">
    <subcellularLocation>
        <location evidence="1">Cytoplasm</location>
    </subcellularLocation>
</comment>
<dbReference type="PANTHER" id="PTHR10856">
    <property type="entry name" value="CORONIN"/>
    <property type="match status" value="1"/>
</dbReference>
<evidence type="ECO:0000256" key="6">
    <source>
        <dbReference type="ARBA" id="ARBA00023203"/>
    </source>
</evidence>
<dbReference type="InterPro" id="IPR015943">
    <property type="entry name" value="WD40/YVTN_repeat-like_dom_sf"/>
</dbReference>
<evidence type="ECO:0000256" key="4">
    <source>
        <dbReference type="ARBA" id="ARBA00022574"/>
    </source>
</evidence>
<dbReference type="OrthoDB" id="1850764at2759"/>
<keyword evidence="4" id="KW-0853">WD repeat</keyword>
<dbReference type="InterPro" id="IPR015505">
    <property type="entry name" value="Coronin"/>
</dbReference>
<accession>A0A0C2IZ45</accession>
<dbReference type="Proteomes" id="UP000031668">
    <property type="component" value="Unassembled WGS sequence"/>
</dbReference>
<dbReference type="AlphaFoldDB" id="A0A0C2IZ45"/>
<dbReference type="InterPro" id="IPR015048">
    <property type="entry name" value="DUF1899"/>
</dbReference>
<proteinExistence type="inferred from homology"/>
<dbReference type="InterPro" id="IPR036322">
    <property type="entry name" value="WD40_repeat_dom_sf"/>
</dbReference>
<evidence type="ECO:0000256" key="5">
    <source>
        <dbReference type="ARBA" id="ARBA00022737"/>
    </source>
</evidence>
<dbReference type="GO" id="GO:0003779">
    <property type="term" value="F:actin binding"/>
    <property type="evidence" value="ECO:0007669"/>
    <property type="project" value="UniProtKB-KW"/>
</dbReference>
<feature type="domain" description="DUF1899" evidence="7">
    <location>
        <begin position="3"/>
        <end position="62"/>
    </location>
</feature>
<dbReference type="EMBL" id="JWZT01005118">
    <property type="protein sequence ID" value="KII62077.1"/>
    <property type="molecule type" value="Genomic_DNA"/>
</dbReference>
<keyword evidence="9" id="KW-1185">Reference proteome</keyword>
<evidence type="ECO:0000256" key="3">
    <source>
        <dbReference type="ARBA" id="ARBA00022490"/>
    </source>
</evidence>
<dbReference type="GO" id="GO:0005737">
    <property type="term" value="C:cytoplasm"/>
    <property type="evidence" value="ECO:0007669"/>
    <property type="project" value="UniProtKB-SubCell"/>
</dbReference>
<dbReference type="Gene3D" id="2.130.10.10">
    <property type="entry name" value="YVTN repeat-like/Quinoprotein amine dehydrogenase"/>
    <property type="match status" value="1"/>
</dbReference>
<dbReference type="Pfam" id="PF08953">
    <property type="entry name" value="DUF1899"/>
    <property type="match status" value="1"/>
</dbReference>